<evidence type="ECO:0000313" key="6">
    <source>
        <dbReference type="Proteomes" id="UP000218676"/>
    </source>
</evidence>
<dbReference type="InterPro" id="IPR006530">
    <property type="entry name" value="YD"/>
</dbReference>
<dbReference type="Proteomes" id="UP000516656">
    <property type="component" value="Chromosome 1"/>
</dbReference>
<dbReference type="InterPro" id="IPR045351">
    <property type="entry name" value="DUF6531"/>
</dbReference>
<dbReference type="PANTHER" id="PTHR32305">
    <property type="match status" value="1"/>
</dbReference>
<feature type="domain" description="DUF6531" evidence="2">
    <location>
        <begin position="76"/>
        <end position="148"/>
    </location>
</feature>
<dbReference type="InterPro" id="IPR056823">
    <property type="entry name" value="TEN-like_YD-shell"/>
</dbReference>
<evidence type="ECO:0000259" key="2">
    <source>
        <dbReference type="Pfam" id="PF20148"/>
    </source>
</evidence>
<evidence type="ECO:0000259" key="3">
    <source>
        <dbReference type="Pfam" id="PF25023"/>
    </source>
</evidence>
<dbReference type="InterPro" id="IPR031325">
    <property type="entry name" value="RHS_repeat"/>
</dbReference>
<dbReference type="PANTHER" id="PTHR32305:SF15">
    <property type="entry name" value="PROTEIN RHSA-RELATED"/>
    <property type="match status" value="1"/>
</dbReference>
<proteinExistence type="predicted"/>
<dbReference type="Pfam" id="PF25023">
    <property type="entry name" value="TEN_YD-shell"/>
    <property type="match status" value="1"/>
</dbReference>
<dbReference type="AlphaFoldDB" id="A0A1V1VCE5"/>
<evidence type="ECO:0000313" key="5">
    <source>
        <dbReference type="EMBL" id="QOD57568.1"/>
    </source>
</evidence>
<dbReference type="Pfam" id="PF20148">
    <property type="entry name" value="DUF6531"/>
    <property type="match status" value="1"/>
</dbReference>
<dbReference type="InterPro" id="IPR050708">
    <property type="entry name" value="T6SS_VgrG/RHS"/>
</dbReference>
<dbReference type="Proteomes" id="UP000218676">
    <property type="component" value="Chromosome 1"/>
</dbReference>
<sequence length="704" mass="79958">MAVGLVDKIQDYGKLHLNGIVKGSVTKSGEFVSKVKNKVYTSLKAQGQKLEQHSESSTDFTGNNTDSLQNTCTNNCPVSMINGEELLNIDDFTLPGPLSFTFSRLYRTTAVEVNRGCGYGWSHSLSQTLTFSEETVIWLDNENKQTSFPIPNTQRPAIVNPMADSAIYLGSQENEYLLVQSNQAIHHFERHGDRARLSGFSDGYGNRLTVHYNQAGLPDAILTPVGTGLWLVYSQDNQLSQIELRTRIVEDGRSNWRTERVLMTYHYNDQHQLMSTRNSAFEGEDYEYDNENVISLRRMAGGIEFFWQWQGIGKRSRAIRHWSNTGITAEYEWDDSDGSVVVTHSDGSTETYIHDHNAKLIEKVDPDGAVTKNEYNRDGLLVSCIDPMGHETRYLYNDNLEQEAIISADGSTTQYEYHNGLLTRLFKDSQEWQFGYNAQGDINKKVDPLGQATQYRYTDHGKLSEIIYADGSVHQLHWNKLGMMLGETYPDGSRIAYRYDLFGRVVEEKSPTGATTRYVWDDADRLVEIVLPNGRRKRYSYNAYGKVTESIDETGAKTVYEYGLNSHLVSRVIQPDGSTLSYQYNNAKGFVSEITNENGDSYYIDYFPNGLVKQETTFDGRHLRYTYDLNGNLTSKTEVGKQGTELLTRYTRDVMGRLLTKVLPDGTEVQYQYDQQGQLIGIDDGVTPLAWQYAPLLMIRLVIY</sequence>
<reference evidence="5 7" key="3">
    <citation type="submission" date="2020-09" db="EMBL/GenBank/DDBJ databases">
        <title>Complete, closed and curated genome sequences of Photobacterium damselae subsp. piscicida isolates from Australia indicate localised evolution and additional plasmid-borne pathogenicity mechanisms.</title>
        <authorList>
            <person name="Baseggio L."/>
            <person name="Silayeva O."/>
            <person name="Buller N."/>
            <person name="Landos M."/>
            <person name="Engelstaedter J."/>
            <person name="Barnes A.C."/>
        </authorList>
    </citation>
    <scope>NUCLEOTIDE SEQUENCE [LARGE SCALE GENOMIC DNA]</scope>
    <source>
        <strain evidence="5 7">AS-16-0540-1</strain>
    </source>
</reference>
<dbReference type="EMBL" id="AP018045">
    <property type="protein sequence ID" value="BAX53255.1"/>
    <property type="molecule type" value="Genomic_DNA"/>
</dbReference>
<keyword evidence="1" id="KW-0677">Repeat</keyword>
<evidence type="ECO:0000313" key="4">
    <source>
        <dbReference type="EMBL" id="BAX53255.1"/>
    </source>
</evidence>
<organism evidence="5 7">
    <name type="scientific">Photobacterium damsela subsp. piscicida</name>
    <name type="common">Pasteurella piscicida</name>
    <dbReference type="NCBI Taxonomy" id="38294"/>
    <lineage>
        <taxon>Bacteria</taxon>
        <taxon>Pseudomonadati</taxon>
        <taxon>Pseudomonadota</taxon>
        <taxon>Gammaproteobacteria</taxon>
        <taxon>Vibrionales</taxon>
        <taxon>Vibrionaceae</taxon>
        <taxon>Photobacterium</taxon>
    </lineage>
</organism>
<evidence type="ECO:0000313" key="7">
    <source>
        <dbReference type="Proteomes" id="UP000516656"/>
    </source>
</evidence>
<evidence type="ECO:0000256" key="1">
    <source>
        <dbReference type="ARBA" id="ARBA00022737"/>
    </source>
</evidence>
<protein>
    <submittedName>
        <fullName evidence="4">Deoxyribonuclease RhsC</fullName>
    </submittedName>
    <submittedName>
        <fullName evidence="5">RHS repeat protein</fullName>
    </submittedName>
</protein>
<dbReference type="EMBL" id="CP061854">
    <property type="protein sequence ID" value="QOD57568.1"/>
    <property type="molecule type" value="Genomic_DNA"/>
</dbReference>
<reference evidence="6" key="2">
    <citation type="submission" date="2017-05" db="EMBL/GenBank/DDBJ databases">
        <title>Whole genome sequence of fish pathogenic bacteria, Photobacterium damselae subsp. piscicida, strain 91-197, isolated from hybrid striped bass (Morone sp.) in USA.</title>
        <authorList>
            <person name="Teru Y."/>
            <person name="Hikima J."/>
            <person name="Kono T."/>
            <person name="Sakai M."/>
            <person name="Takano T."/>
            <person name="Hawke J.P."/>
            <person name="Takeyama H."/>
            <person name="Aoki T."/>
        </authorList>
    </citation>
    <scope>NUCLEOTIDE SEQUENCE [LARGE SCALE GENOMIC DNA]</scope>
    <source>
        <strain evidence="6">91-197</strain>
    </source>
</reference>
<dbReference type="NCBIfam" id="TIGR01643">
    <property type="entry name" value="YD_repeat_2x"/>
    <property type="match status" value="5"/>
</dbReference>
<reference evidence="4" key="1">
    <citation type="journal article" date="2017" name="Genome Announc.">
        <title>Whole-Genome Sequence of Photobacterium damselae subsp. piscicida Strain 91-197, Isolated from Hybrid Striped Bass (Morone sp.) in the United States.</title>
        <authorList>
            <person name="Teru Y."/>
            <person name="Hikima J."/>
            <person name="Kono T."/>
            <person name="Sakai M."/>
            <person name="Takano T."/>
            <person name="Hawke J.P."/>
            <person name="Takeyama H."/>
            <person name="Aoki T."/>
        </authorList>
    </citation>
    <scope>NUCLEOTIDE SEQUENCE</scope>
    <source>
        <strain evidence="4">91-197</strain>
    </source>
</reference>
<dbReference type="Gene3D" id="2.180.10.10">
    <property type="entry name" value="RHS repeat-associated core"/>
    <property type="match status" value="2"/>
</dbReference>
<feature type="domain" description="Teneurin-like YD-shell" evidence="3">
    <location>
        <begin position="367"/>
        <end position="543"/>
    </location>
</feature>
<gene>
    <name evidence="5" type="ORF">IC627_06680</name>
    <name evidence="4" type="ORF">PDPUS_1_01881</name>
</gene>
<accession>A0A1V1VCE5</accession>
<dbReference type="Pfam" id="PF05593">
    <property type="entry name" value="RHS_repeat"/>
    <property type="match status" value="1"/>
</dbReference>
<name>A0A1V1VCE5_PHODP</name>